<dbReference type="InterPro" id="IPR001647">
    <property type="entry name" value="HTH_TetR"/>
</dbReference>
<dbReference type="Gene3D" id="1.10.357.10">
    <property type="entry name" value="Tetracycline Repressor, domain 2"/>
    <property type="match status" value="1"/>
</dbReference>
<protein>
    <submittedName>
        <fullName evidence="6">TetR/AcrR family transcriptional regulator</fullName>
    </submittedName>
</protein>
<dbReference type="PROSITE" id="PS50977">
    <property type="entry name" value="HTH_TETR_2"/>
    <property type="match status" value="1"/>
</dbReference>
<evidence type="ECO:0000256" key="4">
    <source>
        <dbReference type="PROSITE-ProRule" id="PRU00335"/>
    </source>
</evidence>
<sequence>MPDSPSPPAPARARLSAEDRRRQLVGIGLRMLTERPIHDLSIDEIAAEAGISRGLLFHYFATKRDFYVAVVRAAARRILRAARPDPQASRAVQLTQSLDGYLGFLERRREPYLALLRGSAGGADYVSEIYEEIRGAFVARAAASLGVARPTPRTELVLRGWFSFVEDTALAWAKDPTVPRAELVSILARALPALVTTAEPGLATDLSPELLAHLGLDTSRDAP</sequence>
<evidence type="ECO:0000256" key="1">
    <source>
        <dbReference type="ARBA" id="ARBA00023015"/>
    </source>
</evidence>
<dbReference type="GO" id="GO:0000976">
    <property type="term" value="F:transcription cis-regulatory region binding"/>
    <property type="evidence" value="ECO:0007669"/>
    <property type="project" value="TreeGrafter"/>
</dbReference>
<accession>A0A927EVY1</accession>
<dbReference type="PANTHER" id="PTHR30055">
    <property type="entry name" value="HTH-TYPE TRANSCRIPTIONAL REGULATOR RUTR"/>
    <property type="match status" value="1"/>
</dbReference>
<dbReference type="InterPro" id="IPR050109">
    <property type="entry name" value="HTH-type_TetR-like_transc_reg"/>
</dbReference>
<organism evidence="6 7">
    <name type="scientific">Streptomyces chumphonensis</name>
    <dbReference type="NCBI Taxonomy" id="1214925"/>
    <lineage>
        <taxon>Bacteria</taxon>
        <taxon>Bacillati</taxon>
        <taxon>Actinomycetota</taxon>
        <taxon>Actinomycetes</taxon>
        <taxon>Kitasatosporales</taxon>
        <taxon>Streptomycetaceae</taxon>
        <taxon>Streptomyces</taxon>
    </lineage>
</organism>
<name>A0A927EVY1_9ACTN</name>
<dbReference type="Proteomes" id="UP000632289">
    <property type="component" value="Unassembled WGS sequence"/>
</dbReference>
<evidence type="ECO:0000313" key="6">
    <source>
        <dbReference type="EMBL" id="MBD3930551.1"/>
    </source>
</evidence>
<evidence type="ECO:0000256" key="3">
    <source>
        <dbReference type="ARBA" id="ARBA00023163"/>
    </source>
</evidence>
<evidence type="ECO:0000256" key="2">
    <source>
        <dbReference type="ARBA" id="ARBA00023125"/>
    </source>
</evidence>
<dbReference type="InterPro" id="IPR054129">
    <property type="entry name" value="DesT_TetR_C"/>
</dbReference>
<comment type="caution">
    <text evidence="6">The sequence shown here is derived from an EMBL/GenBank/DDBJ whole genome shotgun (WGS) entry which is preliminary data.</text>
</comment>
<keyword evidence="7" id="KW-1185">Reference proteome</keyword>
<keyword evidence="1" id="KW-0805">Transcription regulation</keyword>
<proteinExistence type="predicted"/>
<reference evidence="6" key="1">
    <citation type="submission" date="2020-09" db="EMBL/GenBank/DDBJ databases">
        <title>Secondary metabolite and genome analysis of marine Streptomyces chumphonensis KK1-2T.</title>
        <authorList>
            <person name="Phongsopitanun W."/>
            <person name="Kanchanasin P."/>
            <person name="Pittayakhajonwut P."/>
            <person name="Suwanborirux K."/>
            <person name="Tanasupawat S."/>
        </authorList>
    </citation>
    <scope>NUCLEOTIDE SEQUENCE</scope>
    <source>
        <strain evidence="6">KK1-2</strain>
    </source>
</reference>
<dbReference type="InterPro" id="IPR009057">
    <property type="entry name" value="Homeodomain-like_sf"/>
</dbReference>
<dbReference type="PANTHER" id="PTHR30055:SF174">
    <property type="entry name" value="TRANSCRIPTIONAL REGULATORY PROTEIN (PROBABLY TETR-FAMILY)-RELATED"/>
    <property type="match status" value="1"/>
</dbReference>
<dbReference type="AlphaFoldDB" id="A0A927EVY1"/>
<dbReference type="GO" id="GO:0003700">
    <property type="term" value="F:DNA-binding transcription factor activity"/>
    <property type="evidence" value="ECO:0007669"/>
    <property type="project" value="TreeGrafter"/>
</dbReference>
<dbReference type="SUPFAM" id="SSF46689">
    <property type="entry name" value="Homeodomain-like"/>
    <property type="match status" value="1"/>
</dbReference>
<feature type="domain" description="HTH tetR-type" evidence="5">
    <location>
        <begin position="18"/>
        <end position="78"/>
    </location>
</feature>
<dbReference type="EMBL" id="JACXYU010000001">
    <property type="protein sequence ID" value="MBD3930551.1"/>
    <property type="molecule type" value="Genomic_DNA"/>
</dbReference>
<keyword evidence="2 4" id="KW-0238">DNA-binding</keyword>
<feature type="DNA-binding region" description="H-T-H motif" evidence="4">
    <location>
        <begin position="41"/>
        <end position="60"/>
    </location>
</feature>
<evidence type="ECO:0000313" key="7">
    <source>
        <dbReference type="Proteomes" id="UP000632289"/>
    </source>
</evidence>
<dbReference type="RefSeq" id="WP_191207816.1">
    <property type="nucleotide sequence ID" value="NZ_BAABKL010000039.1"/>
</dbReference>
<dbReference type="Pfam" id="PF21943">
    <property type="entry name" value="TetR_C_46"/>
    <property type="match status" value="1"/>
</dbReference>
<evidence type="ECO:0000259" key="5">
    <source>
        <dbReference type="PROSITE" id="PS50977"/>
    </source>
</evidence>
<keyword evidence="3" id="KW-0804">Transcription</keyword>
<dbReference type="Pfam" id="PF00440">
    <property type="entry name" value="TetR_N"/>
    <property type="match status" value="1"/>
</dbReference>
<gene>
    <name evidence="6" type="ORF">IF129_03035</name>
</gene>